<dbReference type="Pfam" id="PF03713">
    <property type="entry name" value="DUF305"/>
    <property type="match status" value="2"/>
</dbReference>
<dbReference type="PANTHER" id="PTHR36933">
    <property type="entry name" value="SLL0788 PROTEIN"/>
    <property type="match status" value="1"/>
</dbReference>
<accession>D7BIH2</accession>
<dbReference type="STRING" id="526227.Mesil_2281"/>
<feature type="domain" description="DUF305" evidence="1">
    <location>
        <begin position="97"/>
        <end position="176"/>
    </location>
</feature>
<dbReference type="RefSeq" id="WP_013158692.1">
    <property type="nucleotide sequence ID" value="NC_014212.1"/>
</dbReference>
<gene>
    <name evidence="2" type="ordered locus">Mesil_2281</name>
</gene>
<proteinExistence type="predicted"/>
<evidence type="ECO:0000313" key="2">
    <source>
        <dbReference type="EMBL" id="ADH64147.1"/>
    </source>
</evidence>
<dbReference type="eggNOG" id="COG3544">
    <property type="taxonomic scope" value="Bacteria"/>
</dbReference>
<dbReference type="PROSITE" id="PS51257">
    <property type="entry name" value="PROKAR_LIPOPROTEIN"/>
    <property type="match status" value="1"/>
</dbReference>
<keyword evidence="3" id="KW-1185">Reference proteome</keyword>
<dbReference type="InterPro" id="IPR005183">
    <property type="entry name" value="DUF305_CopM-like"/>
</dbReference>
<dbReference type="Proteomes" id="UP000001916">
    <property type="component" value="Chromosome"/>
</dbReference>
<evidence type="ECO:0000313" key="3">
    <source>
        <dbReference type="Proteomes" id="UP000001916"/>
    </source>
</evidence>
<evidence type="ECO:0000259" key="1">
    <source>
        <dbReference type="Pfam" id="PF03713"/>
    </source>
</evidence>
<dbReference type="KEGG" id="msv:Mesil_2281"/>
<dbReference type="HOGENOM" id="CLU_1494574_0_0_0"/>
<sequence>MGKLLGFIVLAGLALGCGFSNSDIWGVLNRSPSRTFDRVLLSMLIPHYQGMLDMAEAYLPQAPNPQVRNWVQALIKDRKKRLNEWKTLIQQLGGLEPTAEATMQGEMYKDWVNFREGQKSEKVHSVFASLMLTNHFSTVNMAKMVEARSRDPKIEKLAQALIATETAHLEKLQALLIRNQ</sequence>
<dbReference type="EMBL" id="CP002042">
    <property type="protein sequence ID" value="ADH64147.1"/>
    <property type="molecule type" value="Genomic_DNA"/>
</dbReference>
<name>D7BIH2_ALLS1</name>
<dbReference type="AlphaFoldDB" id="D7BIH2"/>
<dbReference type="Gene3D" id="1.20.1260.10">
    <property type="match status" value="2"/>
</dbReference>
<reference evidence="2 3" key="1">
    <citation type="journal article" date="2010" name="Stand. Genomic Sci.">
        <title>Complete genome sequence of Meiothermus silvanus type strain (VI-R2).</title>
        <authorList>
            <person name="Sikorski J."/>
            <person name="Tindall B.J."/>
            <person name="Lowry S."/>
            <person name="Lucas S."/>
            <person name="Nolan M."/>
            <person name="Copeland A."/>
            <person name="Glavina Del Rio T."/>
            <person name="Tice H."/>
            <person name="Cheng J.F."/>
            <person name="Han C."/>
            <person name="Pitluck S."/>
            <person name="Liolios K."/>
            <person name="Ivanova N."/>
            <person name="Mavromatis K."/>
            <person name="Mikhailova N."/>
            <person name="Pati A."/>
            <person name="Goodwin L."/>
            <person name="Chen A."/>
            <person name="Palaniappan K."/>
            <person name="Land M."/>
            <person name="Hauser L."/>
            <person name="Chang Y.J."/>
            <person name="Jeffries C.D."/>
            <person name="Rohde M."/>
            <person name="Goker M."/>
            <person name="Woyke T."/>
            <person name="Bristow J."/>
            <person name="Eisen J.A."/>
            <person name="Markowitz V."/>
            <person name="Hugenholtz P."/>
            <person name="Kyrpides N.C."/>
            <person name="Klenk H.P."/>
            <person name="Lapidus A."/>
        </authorList>
    </citation>
    <scope>NUCLEOTIDE SEQUENCE [LARGE SCALE GENOMIC DNA]</scope>
    <source>
        <strain evidence="3">ATCC 700542 / DSM 9946 / VI-R2</strain>
    </source>
</reference>
<organism evidence="2 3">
    <name type="scientific">Allomeiothermus silvanus (strain ATCC 700542 / DSM 9946 / NBRC 106475 / NCIMB 13440 / VI-R2)</name>
    <name type="common">Thermus silvanus</name>
    <dbReference type="NCBI Taxonomy" id="526227"/>
    <lineage>
        <taxon>Bacteria</taxon>
        <taxon>Thermotogati</taxon>
        <taxon>Deinococcota</taxon>
        <taxon>Deinococci</taxon>
        <taxon>Thermales</taxon>
        <taxon>Thermaceae</taxon>
        <taxon>Allomeiothermus</taxon>
    </lineage>
</organism>
<protein>
    <recommendedName>
        <fullName evidence="1">DUF305 domain-containing protein</fullName>
    </recommendedName>
</protein>
<dbReference type="PANTHER" id="PTHR36933:SF1">
    <property type="entry name" value="SLL0788 PROTEIN"/>
    <property type="match status" value="1"/>
</dbReference>
<dbReference type="OrthoDB" id="27911at2"/>
<dbReference type="InterPro" id="IPR012347">
    <property type="entry name" value="Ferritin-like"/>
</dbReference>
<feature type="domain" description="DUF305" evidence="1">
    <location>
        <begin position="28"/>
        <end position="85"/>
    </location>
</feature>